<dbReference type="PIRSF" id="PIRSF003230">
    <property type="entry name" value="YbgC"/>
    <property type="match status" value="1"/>
</dbReference>
<comment type="caution">
    <text evidence="3">The sequence shown here is derived from an EMBL/GenBank/DDBJ whole genome shotgun (WGS) entry which is preliminary data.</text>
</comment>
<protein>
    <submittedName>
        <fullName evidence="3">Thioesterase superfamily protein</fullName>
    </submittedName>
</protein>
<dbReference type="SUPFAM" id="SSF54637">
    <property type="entry name" value="Thioesterase/thiol ester dehydrase-isomerase"/>
    <property type="match status" value="1"/>
</dbReference>
<evidence type="ECO:0000313" key="3">
    <source>
        <dbReference type="EMBL" id="EQD30314.1"/>
    </source>
</evidence>
<dbReference type="PANTHER" id="PTHR31793">
    <property type="entry name" value="4-HYDROXYBENZOYL-COA THIOESTERASE FAMILY MEMBER"/>
    <property type="match status" value="1"/>
</dbReference>
<name>T0ZNL5_9ZZZZ</name>
<accession>T0ZNL5</accession>
<dbReference type="EMBL" id="AUZZ01010281">
    <property type="protein sequence ID" value="EQD30314.1"/>
    <property type="molecule type" value="Genomic_DNA"/>
</dbReference>
<keyword evidence="2" id="KW-0378">Hydrolase</keyword>
<reference evidence="3" key="2">
    <citation type="journal article" date="2014" name="ISME J.">
        <title>Microbial stratification in low pH oxic and suboxic macroscopic growths along an acid mine drainage.</title>
        <authorList>
            <person name="Mendez-Garcia C."/>
            <person name="Mesa V."/>
            <person name="Sprenger R.R."/>
            <person name="Richter M."/>
            <person name="Diez M.S."/>
            <person name="Solano J."/>
            <person name="Bargiela R."/>
            <person name="Golyshina O.V."/>
            <person name="Manteca A."/>
            <person name="Ramos J.L."/>
            <person name="Gallego J.R."/>
            <person name="Llorente I."/>
            <person name="Martins Dos Santos V.A."/>
            <person name="Jensen O.N."/>
            <person name="Pelaez A.I."/>
            <person name="Sanchez J."/>
            <person name="Ferrer M."/>
        </authorList>
    </citation>
    <scope>NUCLEOTIDE SEQUENCE</scope>
</reference>
<dbReference type="Gene3D" id="3.10.129.10">
    <property type="entry name" value="Hotdog Thioesterase"/>
    <property type="match status" value="1"/>
</dbReference>
<dbReference type="PANTHER" id="PTHR31793:SF27">
    <property type="entry name" value="NOVEL THIOESTERASE SUPERFAMILY DOMAIN AND SAPOSIN A-TYPE DOMAIN CONTAINING PROTEIN (0610012H03RIK)"/>
    <property type="match status" value="1"/>
</dbReference>
<reference evidence="3" key="1">
    <citation type="submission" date="2013-08" db="EMBL/GenBank/DDBJ databases">
        <authorList>
            <person name="Mendez C."/>
            <person name="Richter M."/>
            <person name="Ferrer M."/>
            <person name="Sanchez J."/>
        </authorList>
    </citation>
    <scope>NUCLEOTIDE SEQUENCE</scope>
</reference>
<dbReference type="Pfam" id="PF13279">
    <property type="entry name" value="4HBT_2"/>
    <property type="match status" value="1"/>
</dbReference>
<dbReference type="InterPro" id="IPR029069">
    <property type="entry name" value="HotDog_dom_sf"/>
</dbReference>
<dbReference type="CDD" id="cd00586">
    <property type="entry name" value="4HBT"/>
    <property type="match status" value="1"/>
</dbReference>
<dbReference type="AlphaFoldDB" id="T0ZNL5"/>
<organism evidence="3">
    <name type="scientific">mine drainage metagenome</name>
    <dbReference type="NCBI Taxonomy" id="410659"/>
    <lineage>
        <taxon>unclassified sequences</taxon>
        <taxon>metagenomes</taxon>
        <taxon>ecological metagenomes</taxon>
    </lineage>
</organism>
<sequence>MEGNFVFEDTVRIYDTDAQGVVHYAGYYRFFTDAAENFMRETIGTSYPLLDDDTWFVVVESKAQYRKSAKLGDALSVVLKPEKVSEKALKFVFRILRDGEPICDGYITQVSINRKEWKAVNLPASLLEKIGRLE</sequence>
<evidence type="ECO:0000256" key="1">
    <source>
        <dbReference type="ARBA" id="ARBA00005953"/>
    </source>
</evidence>
<comment type="similarity">
    <text evidence="1">Belongs to the 4-hydroxybenzoyl-CoA thioesterase family.</text>
</comment>
<proteinExistence type="inferred from homology"/>
<dbReference type="GO" id="GO:0047617">
    <property type="term" value="F:fatty acyl-CoA hydrolase activity"/>
    <property type="evidence" value="ECO:0007669"/>
    <property type="project" value="TreeGrafter"/>
</dbReference>
<evidence type="ECO:0000256" key="2">
    <source>
        <dbReference type="ARBA" id="ARBA00022801"/>
    </source>
</evidence>
<gene>
    <name evidence="3" type="ORF">B2A_14180</name>
</gene>
<dbReference type="InterPro" id="IPR050563">
    <property type="entry name" value="4-hydroxybenzoyl-CoA_TE"/>
</dbReference>
<dbReference type="InterPro" id="IPR006684">
    <property type="entry name" value="YbgC/YbaW"/>
</dbReference>